<evidence type="ECO:0000256" key="1">
    <source>
        <dbReference type="ARBA" id="ARBA00009437"/>
    </source>
</evidence>
<dbReference type="SUPFAM" id="SSF46785">
    <property type="entry name" value="Winged helix' DNA-binding domain"/>
    <property type="match status" value="1"/>
</dbReference>
<evidence type="ECO:0000256" key="4">
    <source>
        <dbReference type="ARBA" id="ARBA00023163"/>
    </source>
</evidence>
<dbReference type="InterPro" id="IPR036388">
    <property type="entry name" value="WH-like_DNA-bd_sf"/>
</dbReference>
<dbReference type="InterPro" id="IPR000847">
    <property type="entry name" value="LysR_HTH_N"/>
</dbReference>
<feature type="domain" description="HTH lysR-type" evidence="5">
    <location>
        <begin position="1"/>
        <end position="58"/>
    </location>
</feature>
<dbReference type="Pfam" id="PF03466">
    <property type="entry name" value="LysR_substrate"/>
    <property type="match status" value="1"/>
</dbReference>
<dbReference type="PANTHER" id="PTHR30126:SF64">
    <property type="entry name" value="HTH-TYPE TRANSCRIPTIONAL REGULATOR CITR"/>
    <property type="match status" value="1"/>
</dbReference>
<dbReference type="InterPro" id="IPR036390">
    <property type="entry name" value="WH_DNA-bd_sf"/>
</dbReference>
<dbReference type="Proteomes" id="UP001596310">
    <property type="component" value="Unassembled WGS sequence"/>
</dbReference>
<dbReference type="EMBL" id="JBHSSM010000005">
    <property type="protein sequence ID" value="MFC6314164.1"/>
    <property type="molecule type" value="Genomic_DNA"/>
</dbReference>
<keyword evidence="4" id="KW-0804">Transcription</keyword>
<dbReference type="SUPFAM" id="SSF53850">
    <property type="entry name" value="Periplasmic binding protein-like II"/>
    <property type="match status" value="1"/>
</dbReference>
<comment type="similarity">
    <text evidence="1">Belongs to the LysR transcriptional regulatory family.</text>
</comment>
<protein>
    <submittedName>
        <fullName evidence="6">LysR family transcriptional regulator</fullName>
    </submittedName>
</protein>
<reference evidence="7" key="1">
    <citation type="journal article" date="2019" name="Int. J. Syst. Evol. Microbiol.">
        <title>The Global Catalogue of Microorganisms (GCM) 10K type strain sequencing project: providing services to taxonomists for standard genome sequencing and annotation.</title>
        <authorList>
            <consortium name="The Broad Institute Genomics Platform"/>
            <consortium name="The Broad Institute Genome Sequencing Center for Infectious Disease"/>
            <person name="Wu L."/>
            <person name="Ma J."/>
        </authorList>
    </citation>
    <scope>NUCLEOTIDE SEQUENCE [LARGE SCALE GENOMIC DNA]</scope>
    <source>
        <strain evidence="7">CCM 8897</strain>
    </source>
</reference>
<keyword evidence="2" id="KW-0805">Transcription regulation</keyword>
<dbReference type="InterPro" id="IPR005119">
    <property type="entry name" value="LysR_subst-bd"/>
</dbReference>
<gene>
    <name evidence="6" type="ORF">ACFQHW_01085</name>
</gene>
<evidence type="ECO:0000256" key="3">
    <source>
        <dbReference type="ARBA" id="ARBA00023125"/>
    </source>
</evidence>
<name>A0ABW1UJR3_9LACO</name>
<accession>A0ABW1UJR3</accession>
<dbReference type="PANTHER" id="PTHR30126">
    <property type="entry name" value="HTH-TYPE TRANSCRIPTIONAL REGULATOR"/>
    <property type="match status" value="1"/>
</dbReference>
<dbReference type="Gene3D" id="3.40.190.290">
    <property type="match status" value="1"/>
</dbReference>
<organism evidence="6 7">
    <name type="scientific">Lapidilactobacillus achengensis</name>
    <dbReference type="NCBI Taxonomy" id="2486000"/>
    <lineage>
        <taxon>Bacteria</taxon>
        <taxon>Bacillati</taxon>
        <taxon>Bacillota</taxon>
        <taxon>Bacilli</taxon>
        <taxon>Lactobacillales</taxon>
        <taxon>Lactobacillaceae</taxon>
        <taxon>Lapidilactobacillus</taxon>
    </lineage>
</organism>
<evidence type="ECO:0000256" key="2">
    <source>
        <dbReference type="ARBA" id="ARBA00023015"/>
    </source>
</evidence>
<comment type="caution">
    <text evidence="6">The sequence shown here is derived from an EMBL/GenBank/DDBJ whole genome shotgun (WGS) entry which is preliminary data.</text>
</comment>
<dbReference type="RefSeq" id="WP_125596506.1">
    <property type="nucleotide sequence ID" value="NZ_JBHSSM010000005.1"/>
</dbReference>
<dbReference type="PROSITE" id="PS50931">
    <property type="entry name" value="HTH_LYSR"/>
    <property type="match status" value="1"/>
</dbReference>
<evidence type="ECO:0000313" key="7">
    <source>
        <dbReference type="Proteomes" id="UP001596310"/>
    </source>
</evidence>
<dbReference type="Pfam" id="PF00126">
    <property type="entry name" value="HTH_1"/>
    <property type="match status" value="1"/>
</dbReference>
<sequence length="277" mass="32034">MFQDLTVFQKVYETRSITKAAKDLYVTQPSISIQIKKLEAHLGVQLFERNGNKGVVPTENANRFYRDSQIILQNWENSLNHLVKSHRSPRIRCAIGVSPTTSLFVLPKLMENLQNYFDQFDFEIITADSEVILEDILKHEIAFGILEKPFVAQQVEQMAFTSDELVLAGNLESPEWIIGRAGSTQREYTERYFNEHHIRPTHLIKVSDDNLITKLVSMRIGKAIVSKRSITDTLLPYQQLSSDFRREFYLLSPTISSSTEIQKLINRIKTLLPQFHY</sequence>
<evidence type="ECO:0000259" key="5">
    <source>
        <dbReference type="PROSITE" id="PS50931"/>
    </source>
</evidence>
<keyword evidence="3" id="KW-0238">DNA-binding</keyword>
<proteinExistence type="inferred from homology"/>
<evidence type="ECO:0000313" key="6">
    <source>
        <dbReference type="EMBL" id="MFC6314164.1"/>
    </source>
</evidence>
<dbReference type="Gene3D" id="1.10.10.10">
    <property type="entry name" value="Winged helix-like DNA-binding domain superfamily/Winged helix DNA-binding domain"/>
    <property type="match status" value="1"/>
</dbReference>
<dbReference type="PRINTS" id="PR00039">
    <property type="entry name" value="HTHLYSR"/>
</dbReference>
<keyword evidence="7" id="KW-1185">Reference proteome</keyword>